<protein>
    <submittedName>
        <fullName evidence="1">Uncharacterized protein</fullName>
    </submittedName>
</protein>
<dbReference type="Proteomes" id="UP001314170">
    <property type="component" value="Unassembled WGS sequence"/>
</dbReference>
<evidence type="ECO:0000313" key="2">
    <source>
        <dbReference type="Proteomes" id="UP001314170"/>
    </source>
</evidence>
<dbReference type="EMBL" id="CAWUPB010000903">
    <property type="protein sequence ID" value="CAK7328645.1"/>
    <property type="molecule type" value="Genomic_DNA"/>
</dbReference>
<dbReference type="AlphaFoldDB" id="A0AAV1R833"/>
<accession>A0AAV1R833</accession>
<keyword evidence="2" id="KW-1185">Reference proteome</keyword>
<sequence>MKGGITGRLQEAKLREQGRPLHKLLAEKARGASLHSLLSQGPRPPSQPALFRRILHPWAYGLAGLPFPPELHGRCPVPQSDHLVWSAPIVFGQRSLHSFTLVHPAMPRAFCSSNVKGGRPFVKAQESAGHLSGGIEYPHPIEVPF</sequence>
<gene>
    <name evidence="1" type="ORF">DCAF_LOCUS6372</name>
</gene>
<proteinExistence type="predicted"/>
<name>A0AAV1R833_9ROSI</name>
<reference evidence="1 2" key="1">
    <citation type="submission" date="2024-01" db="EMBL/GenBank/DDBJ databases">
        <authorList>
            <person name="Waweru B."/>
        </authorList>
    </citation>
    <scope>NUCLEOTIDE SEQUENCE [LARGE SCALE GENOMIC DNA]</scope>
</reference>
<organism evidence="1 2">
    <name type="scientific">Dovyalis caffra</name>
    <dbReference type="NCBI Taxonomy" id="77055"/>
    <lineage>
        <taxon>Eukaryota</taxon>
        <taxon>Viridiplantae</taxon>
        <taxon>Streptophyta</taxon>
        <taxon>Embryophyta</taxon>
        <taxon>Tracheophyta</taxon>
        <taxon>Spermatophyta</taxon>
        <taxon>Magnoliopsida</taxon>
        <taxon>eudicotyledons</taxon>
        <taxon>Gunneridae</taxon>
        <taxon>Pentapetalae</taxon>
        <taxon>rosids</taxon>
        <taxon>fabids</taxon>
        <taxon>Malpighiales</taxon>
        <taxon>Salicaceae</taxon>
        <taxon>Flacourtieae</taxon>
        <taxon>Dovyalis</taxon>
    </lineage>
</organism>
<comment type="caution">
    <text evidence="1">The sequence shown here is derived from an EMBL/GenBank/DDBJ whole genome shotgun (WGS) entry which is preliminary data.</text>
</comment>
<evidence type="ECO:0000313" key="1">
    <source>
        <dbReference type="EMBL" id="CAK7328645.1"/>
    </source>
</evidence>